<keyword evidence="3" id="KW-1185">Reference proteome</keyword>
<dbReference type="InterPro" id="IPR036597">
    <property type="entry name" value="Fido-like_dom_sf"/>
</dbReference>
<accession>A0A940PPD1</accession>
<protein>
    <submittedName>
        <fullName evidence="2">Fic family protein</fullName>
    </submittedName>
</protein>
<evidence type="ECO:0000313" key="3">
    <source>
        <dbReference type="Proteomes" id="UP000675163"/>
    </source>
</evidence>
<sequence length="164" mass="17944">MFTAPPLDSAEQAVRDRIEVLNEELRLHLCLGYRWTGALRRTTLARNIQGSNSIEGILASVDEVSAIAAGETPASVSQETSQALAGYQLAMAYVLQLAQGAFNFDASLIRSLHFMVTSYDPSKWPGRFRTGPVYVIQETTGDNAHEGAPGNQAEPLMMPLRRVH</sequence>
<organism evidence="2 3">
    <name type="scientific">Leucobacter exalbidus</name>
    <dbReference type="NCBI Taxonomy" id="662960"/>
    <lineage>
        <taxon>Bacteria</taxon>
        <taxon>Bacillati</taxon>
        <taxon>Actinomycetota</taxon>
        <taxon>Actinomycetes</taxon>
        <taxon>Micrococcales</taxon>
        <taxon>Microbacteriaceae</taxon>
        <taxon>Leucobacter</taxon>
    </lineage>
</organism>
<feature type="region of interest" description="Disordered" evidence="1">
    <location>
        <begin position="140"/>
        <end position="164"/>
    </location>
</feature>
<comment type="caution">
    <text evidence="2">The sequence shown here is derived from an EMBL/GenBank/DDBJ whole genome shotgun (WGS) entry which is preliminary data.</text>
</comment>
<gene>
    <name evidence="2" type="ORF">JOF28_000376</name>
</gene>
<evidence type="ECO:0000256" key="1">
    <source>
        <dbReference type="SAM" id="MobiDB-lite"/>
    </source>
</evidence>
<dbReference type="Proteomes" id="UP000675163">
    <property type="component" value="Unassembled WGS sequence"/>
</dbReference>
<dbReference type="EMBL" id="JAFIDA010000001">
    <property type="protein sequence ID" value="MBP1325144.1"/>
    <property type="molecule type" value="Genomic_DNA"/>
</dbReference>
<dbReference type="SUPFAM" id="SSF140931">
    <property type="entry name" value="Fic-like"/>
    <property type="match status" value="1"/>
</dbReference>
<reference evidence="2" key="1">
    <citation type="submission" date="2021-02" db="EMBL/GenBank/DDBJ databases">
        <title>Sequencing the genomes of 1000 actinobacteria strains.</title>
        <authorList>
            <person name="Klenk H.-P."/>
        </authorList>
    </citation>
    <scope>NUCLEOTIDE SEQUENCE</scope>
    <source>
        <strain evidence="2">DSM 22850</strain>
    </source>
</reference>
<dbReference type="AlphaFoldDB" id="A0A940PPD1"/>
<evidence type="ECO:0000313" key="2">
    <source>
        <dbReference type="EMBL" id="MBP1325144.1"/>
    </source>
</evidence>
<dbReference type="Gene3D" id="1.10.3290.10">
    <property type="entry name" value="Fido-like domain"/>
    <property type="match status" value="1"/>
</dbReference>
<dbReference type="RefSeq" id="WP_209704216.1">
    <property type="nucleotide sequence ID" value="NZ_JAFIDA010000001.1"/>
</dbReference>
<proteinExistence type="predicted"/>
<name>A0A940PPD1_9MICO</name>